<accession>R8BMH0</accession>
<dbReference type="EMBL" id="KB933066">
    <property type="protein sequence ID" value="EOO00583.1"/>
    <property type="molecule type" value="Genomic_DNA"/>
</dbReference>
<dbReference type="OrthoDB" id="4775418at2759"/>
<name>R8BMH0_PHAM7</name>
<gene>
    <name evidence="1" type="ORF">UCRPA7_3928</name>
</gene>
<keyword evidence="2" id="KW-1185">Reference proteome</keyword>
<proteinExistence type="predicted"/>
<dbReference type="Proteomes" id="UP000014074">
    <property type="component" value="Unassembled WGS sequence"/>
</dbReference>
<protein>
    <submittedName>
        <fullName evidence="1">Uncharacterized protein</fullName>
    </submittedName>
</protein>
<dbReference type="RefSeq" id="XP_007914680.1">
    <property type="nucleotide sequence ID" value="XM_007916489.1"/>
</dbReference>
<dbReference type="GeneID" id="19324326"/>
<organism evidence="1 2">
    <name type="scientific">Phaeoacremonium minimum (strain UCR-PA7)</name>
    <name type="common">Esca disease fungus</name>
    <name type="synonym">Togninia minima</name>
    <dbReference type="NCBI Taxonomy" id="1286976"/>
    <lineage>
        <taxon>Eukaryota</taxon>
        <taxon>Fungi</taxon>
        <taxon>Dikarya</taxon>
        <taxon>Ascomycota</taxon>
        <taxon>Pezizomycotina</taxon>
        <taxon>Sordariomycetes</taxon>
        <taxon>Sordariomycetidae</taxon>
        <taxon>Togniniales</taxon>
        <taxon>Togniniaceae</taxon>
        <taxon>Phaeoacremonium</taxon>
    </lineage>
</organism>
<dbReference type="AlphaFoldDB" id="R8BMH0"/>
<sequence>MVCLMGRGKLPGRYTPAGMAAILTVAYPFDTFRKLIDKLEIDWMMREWEMLEVQFGFWKGINRSNLYEVFLPQEAPEPKLTLMADYTALLGDKFVQCRRDLRPYLPDWAKDLALEGELVDVEDLDGDYGGDVPISGVLHGAEAVFDRMLQTTADASARALQIAGQAYQYKGGRDPPDLV</sequence>
<dbReference type="HOGENOM" id="CLU_1504488_0_0_1"/>
<dbReference type="KEGG" id="tmn:UCRPA7_3928"/>
<evidence type="ECO:0000313" key="2">
    <source>
        <dbReference type="Proteomes" id="UP000014074"/>
    </source>
</evidence>
<reference evidence="2" key="1">
    <citation type="journal article" date="2013" name="Genome Announc.">
        <title>Draft genome sequence of the ascomycete Phaeoacremonium aleophilum strain UCR-PA7, a causal agent of the esca disease complex in grapevines.</title>
        <authorList>
            <person name="Blanco-Ulate B."/>
            <person name="Rolshausen P."/>
            <person name="Cantu D."/>
        </authorList>
    </citation>
    <scope>NUCLEOTIDE SEQUENCE [LARGE SCALE GENOMIC DNA]</scope>
    <source>
        <strain evidence="2">UCR-PA7</strain>
    </source>
</reference>
<evidence type="ECO:0000313" key="1">
    <source>
        <dbReference type="EMBL" id="EOO00583.1"/>
    </source>
</evidence>